<dbReference type="GO" id="GO:0000287">
    <property type="term" value="F:magnesium ion binding"/>
    <property type="evidence" value="ECO:0007669"/>
    <property type="project" value="InterPro"/>
</dbReference>
<dbReference type="EMBL" id="CAFBMR010000158">
    <property type="protein sequence ID" value="CAB4932824.1"/>
    <property type="molecule type" value="Genomic_DNA"/>
</dbReference>
<dbReference type="PANTHER" id="PTHR43452:SF30">
    <property type="entry name" value="PYRUVATE DECARBOXYLASE ISOZYME 1-RELATED"/>
    <property type="match status" value="1"/>
</dbReference>
<evidence type="ECO:0000259" key="8">
    <source>
        <dbReference type="Pfam" id="PF00205"/>
    </source>
</evidence>
<evidence type="ECO:0000256" key="4">
    <source>
        <dbReference type="ARBA" id="ARBA00022793"/>
    </source>
</evidence>
<keyword evidence="4" id="KW-0210">Decarboxylase</keyword>
<dbReference type="InterPro" id="IPR029061">
    <property type="entry name" value="THDP-binding"/>
</dbReference>
<evidence type="ECO:0000256" key="6">
    <source>
        <dbReference type="ARBA" id="ARBA00023052"/>
    </source>
</evidence>
<dbReference type="Pfam" id="PF00205">
    <property type="entry name" value="TPP_enzyme_M"/>
    <property type="match status" value="1"/>
</dbReference>
<keyword evidence="6" id="KW-0786">Thiamine pyrophosphate</keyword>
<dbReference type="InterPro" id="IPR011766">
    <property type="entry name" value="TPP_enzyme_TPP-bd"/>
</dbReference>
<dbReference type="InterPro" id="IPR012110">
    <property type="entry name" value="PDC/IPDC-like"/>
</dbReference>
<gene>
    <name evidence="10" type="ORF">UFOPK3610_02025</name>
</gene>
<evidence type="ECO:0000256" key="5">
    <source>
        <dbReference type="ARBA" id="ARBA00022842"/>
    </source>
</evidence>
<dbReference type="Gene3D" id="3.40.50.1220">
    <property type="entry name" value="TPP-binding domain"/>
    <property type="match status" value="1"/>
</dbReference>
<organism evidence="10">
    <name type="scientific">freshwater metagenome</name>
    <dbReference type="NCBI Taxonomy" id="449393"/>
    <lineage>
        <taxon>unclassified sequences</taxon>
        <taxon>metagenomes</taxon>
        <taxon>ecological metagenomes</taxon>
    </lineage>
</organism>
<comment type="similarity">
    <text evidence="2">Belongs to the TPP enzyme family.</text>
</comment>
<dbReference type="InterPro" id="IPR012000">
    <property type="entry name" value="Thiamin_PyroP_enz_cen_dom"/>
</dbReference>
<reference evidence="10" key="1">
    <citation type="submission" date="2020-05" db="EMBL/GenBank/DDBJ databases">
        <authorList>
            <person name="Chiriac C."/>
            <person name="Salcher M."/>
            <person name="Ghai R."/>
            <person name="Kavagutti S V."/>
        </authorList>
    </citation>
    <scope>NUCLEOTIDE SEQUENCE</scope>
</reference>
<keyword evidence="7" id="KW-0456">Lyase</keyword>
<dbReference type="GO" id="GO:0005829">
    <property type="term" value="C:cytosol"/>
    <property type="evidence" value="ECO:0007669"/>
    <property type="project" value="TreeGrafter"/>
</dbReference>
<keyword evidence="5" id="KW-0460">Magnesium</keyword>
<evidence type="ECO:0000256" key="3">
    <source>
        <dbReference type="ARBA" id="ARBA00022723"/>
    </source>
</evidence>
<dbReference type="Pfam" id="PF02775">
    <property type="entry name" value="TPP_enzyme_C"/>
    <property type="match status" value="1"/>
</dbReference>
<name>A0A6J7IRD0_9ZZZZ</name>
<evidence type="ECO:0000259" key="9">
    <source>
        <dbReference type="Pfam" id="PF02775"/>
    </source>
</evidence>
<dbReference type="PANTHER" id="PTHR43452">
    <property type="entry name" value="PYRUVATE DECARBOXYLASE"/>
    <property type="match status" value="1"/>
</dbReference>
<feature type="domain" description="Thiamine pyrophosphate enzyme TPP-binding" evidence="9">
    <location>
        <begin position="228"/>
        <end position="345"/>
    </location>
</feature>
<dbReference type="InterPro" id="IPR029035">
    <property type="entry name" value="DHS-like_NAD/FAD-binding_dom"/>
</dbReference>
<keyword evidence="3" id="KW-0479">Metal-binding</keyword>
<dbReference type="GO" id="GO:0000949">
    <property type="term" value="P:aromatic amino acid family catabolic process to alcohol via Ehrlich pathway"/>
    <property type="evidence" value="ECO:0007669"/>
    <property type="project" value="TreeGrafter"/>
</dbReference>
<dbReference type="GO" id="GO:0004737">
    <property type="term" value="F:pyruvate decarboxylase activity"/>
    <property type="evidence" value="ECO:0007669"/>
    <property type="project" value="TreeGrafter"/>
</dbReference>
<evidence type="ECO:0000256" key="7">
    <source>
        <dbReference type="ARBA" id="ARBA00023239"/>
    </source>
</evidence>
<protein>
    <submittedName>
        <fullName evidence="10">Unannotated protein</fullName>
    </submittedName>
</protein>
<sequence>MAIAPPSGDLQISLPPVDSERLAAAVEDALEQLIRADRPVILAGALAWRRGLGEHLKDFAEHVHIQVATSGLAKGFFPERHPLSLGVYMGAVSSEEVVERVEGADEIISFGVLRTDLNMGGFTANLAQRKMIEVTDTDVTVGLRTYAHVPLWAFLPALEEAARVHRLDKTPLPQPVHTPFVPVAEAQATVERVMAAVSAAIDDRHGLLVDPGECLFASVDLPAPAWSLASAYYATMGYAVPAALGAGKADSRRPVVLVGDGAFAMTGMEAAAVAFHGVPAIIVIVDNGGYGTQRPMLDGPFNDIPSLAAEHLPAVFGRGRGWLVSTEEELASALAAAVASDQLEIVRVLVPRGLVSAALARLTGALAKRV</sequence>
<dbReference type="Gene3D" id="3.40.50.970">
    <property type="match status" value="1"/>
</dbReference>
<dbReference type="AlphaFoldDB" id="A0A6J7IRD0"/>
<dbReference type="GO" id="GO:0030976">
    <property type="term" value="F:thiamine pyrophosphate binding"/>
    <property type="evidence" value="ECO:0007669"/>
    <property type="project" value="InterPro"/>
</dbReference>
<dbReference type="SUPFAM" id="SSF52467">
    <property type="entry name" value="DHS-like NAD/FAD-binding domain"/>
    <property type="match status" value="1"/>
</dbReference>
<feature type="domain" description="Thiamine pyrophosphate enzyme central" evidence="8">
    <location>
        <begin position="26"/>
        <end position="153"/>
    </location>
</feature>
<proteinExistence type="inferred from homology"/>
<evidence type="ECO:0000313" key="10">
    <source>
        <dbReference type="EMBL" id="CAB4932824.1"/>
    </source>
</evidence>
<comment type="cofactor">
    <cofactor evidence="1">
        <name>thiamine diphosphate</name>
        <dbReference type="ChEBI" id="CHEBI:58937"/>
    </cofactor>
</comment>
<accession>A0A6J7IRD0</accession>
<evidence type="ECO:0000256" key="1">
    <source>
        <dbReference type="ARBA" id="ARBA00001964"/>
    </source>
</evidence>
<dbReference type="SUPFAM" id="SSF52518">
    <property type="entry name" value="Thiamin diphosphate-binding fold (THDP-binding)"/>
    <property type="match status" value="1"/>
</dbReference>
<evidence type="ECO:0000256" key="2">
    <source>
        <dbReference type="ARBA" id="ARBA00007812"/>
    </source>
</evidence>